<dbReference type="GO" id="GO:0005886">
    <property type="term" value="C:plasma membrane"/>
    <property type="evidence" value="ECO:0007669"/>
    <property type="project" value="TreeGrafter"/>
</dbReference>
<evidence type="ECO:0000256" key="1">
    <source>
        <dbReference type="ARBA" id="ARBA00022729"/>
    </source>
</evidence>
<reference evidence="5 6" key="1">
    <citation type="submission" date="2019-08" db="EMBL/GenBank/DDBJ databases">
        <title>A chromosome-level genome assembly, high-density linkage maps, and genome scans reveal the genomic architecture of hybrid incompatibilities underlying speciation via character displacement in darters (Percidae: Etheostominae).</title>
        <authorList>
            <person name="Moran R.L."/>
            <person name="Catchen J.M."/>
            <person name="Fuller R.C."/>
        </authorList>
    </citation>
    <scope>NUCLEOTIDE SEQUENCE [LARGE SCALE GENOMIC DNA]</scope>
    <source>
        <strain evidence="5">EspeVRDwgs_2016</strain>
        <tissue evidence="5">Muscle</tissue>
    </source>
</reference>
<dbReference type="Proteomes" id="UP000327493">
    <property type="component" value="Chromosome 20"/>
</dbReference>
<proteinExistence type="predicted"/>
<evidence type="ECO:0000313" key="6">
    <source>
        <dbReference type="Proteomes" id="UP000327493"/>
    </source>
</evidence>
<sequence>MIRLLVHLAALPFCLTELPQNSVHQTPTALIKHAGEVVVMNCSHSNTNFDMIQWYKQSAGKNDMVLVGYVRFTSLVVEDQFKDTYSVSGNGGSLAGLHIPTLRGSEDSAVYFCAASKAQCCTNPDVCDKNPH</sequence>
<organism evidence="5 6">
    <name type="scientific">Etheostoma spectabile</name>
    <name type="common">orangethroat darter</name>
    <dbReference type="NCBI Taxonomy" id="54343"/>
    <lineage>
        <taxon>Eukaryota</taxon>
        <taxon>Metazoa</taxon>
        <taxon>Chordata</taxon>
        <taxon>Craniata</taxon>
        <taxon>Vertebrata</taxon>
        <taxon>Euteleostomi</taxon>
        <taxon>Actinopterygii</taxon>
        <taxon>Neopterygii</taxon>
        <taxon>Teleostei</taxon>
        <taxon>Neoteleostei</taxon>
        <taxon>Acanthomorphata</taxon>
        <taxon>Eupercaria</taxon>
        <taxon>Perciformes</taxon>
        <taxon>Percoidei</taxon>
        <taxon>Percidae</taxon>
        <taxon>Etheostomatinae</taxon>
        <taxon>Etheostoma</taxon>
    </lineage>
</organism>
<dbReference type="GO" id="GO:0002376">
    <property type="term" value="P:immune system process"/>
    <property type="evidence" value="ECO:0007669"/>
    <property type="project" value="UniProtKB-KW"/>
</dbReference>
<dbReference type="AlphaFoldDB" id="A0A5J5CMI2"/>
<dbReference type="Gene3D" id="2.60.40.10">
    <property type="entry name" value="Immunoglobulins"/>
    <property type="match status" value="1"/>
</dbReference>
<keyword evidence="1 3" id="KW-0732">Signal</keyword>
<gene>
    <name evidence="5" type="ORF">FQN60_008586</name>
</gene>
<dbReference type="EMBL" id="VOFY01000020">
    <property type="protein sequence ID" value="KAA8581846.1"/>
    <property type="molecule type" value="Genomic_DNA"/>
</dbReference>
<keyword evidence="2" id="KW-0391">Immunity</keyword>
<dbReference type="PANTHER" id="PTHR23268:SF102">
    <property type="entry name" value="IMMUNOGLOBULIN V-SET DOMAIN-CONTAINING PROTEIN"/>
    <property type="match status" value="1"/>
</dbReference>
<dbReference type="SUPFAM" id="SSF48726">
    <property type="entry name" value="Immunoglobulin"/>
    <property type="match status" value="1"/>
</dbReference>
<feature type="domain" description="Ig-like" evidence="4">
    <location>
        <begin position="19"/>
        <end position="116"/>
    </location>
</feature>
<dbReference type="PANTHER" id="PTHR23268">
    <property type="entry name" value="T-CELL RECEPTOR BETA CHAIN"/>
    <property type="match status" value="1"/>
</dbReference>
<dbReference type="InterPro" id="IPR050413">
    <property type="entry name" value="TCR_beta_variable"/>
</dbReference>
<comment type="caution">
    <text evidence="5">The sequence shown here is derived from an EMBL/GenBank/DDBJ whole genome shotgun (WGS) entry which is preliminary data.</text>
</comment>
<evidence type="ECO:0000256" key="2">
    <source>
        <dbReference type="ARBA" id="ARBA00022859"/>
    </source>
</evidence>
<dbReference type="InterPro" id="IPR013783">
    <property type="entry name" value="Ig-like_fold"/>
</dbReference>
<dbReference type="PROSITE" id="PS50835">
    <property type="entry name" value="IG_LIKE"/>
    <property type="match status" value="1"/>
</dbReference>
<dbReference type="GO" id="GO:0007166">
    <property type="term" value="P:cell surface receptor signaling pathway"/>
    <property type="evidence" value="ECO:0007669"/>
    <property type="project" value="TreeGrafter"/>
</dbReference>
<dbReference type="Pfam" id="PF07686">
    <property type="entry name" value="V-set"/>
    <property type="match status" value="1"/>
</dbReference>
<name>A0A5J5CMI2_9PERO</name>
<evidence type="ECO:0000256" key="3">
    <source>
        <dbReference type="SAM" id="SignalP"/>
    </source>
</evidence>
<dbReference type="InterPro" id="IPR013106">
    <property type="entry name" value="Ig_V-set"/>
</dbReference>
<accession>A0A5J5CMI2</accession>
<keyword evidence="6" id="KW-1185">Reference proteome</keyword>
<dbReference type="InterPro" id="IPR036179">
    <property type="entry name" value="Ig-like_dom_sf"/>
</dbReference>
<feature type="signal peptide" evidence="3">
    <location>
        <begin position="1"/>
        <end position="16"/>
    </location>
</feature>
<evidence type="ECO:0000259" key="4">
    <source>
        <dbReference type="PROSITE" id="PS50835"/>
    </source>
</evidence>
<feature type="chain" id="PRO_5023806850" description="Ig-like domain-containing protein" evidence="3">
    <location>
        <begin position="17"/>
        <end position="132"/>
    </location>
</feature>
<evidence type="ECO:0000313" key="5">
    <source>
        <dbReference type="EMBL" id="KAA8581846.1"/>
    </source>
</evidence>
<dbReference type="InterPro" id="IPR007110">
    <property type="entry name" value="Ig-like_dom"/>
</dbReference>
<protein>
    <recommendedName>
        <fullName evidence="4">Ig-like domain-containing protein</fullName>
    </recommendedName>
</protein>